<proteinExistence type="predicted"/>
<feature type="domain" description="HTH marR-type" evidence="1">
    <location>
        <begin position="14"/>
        <end position="149"/>
    </location>
</feature>
<dbReference type="Pfam" id="PF12802">
    <property type="entry name" value="MarR_2"/>
    <property type="match status" value="1"/>
</dbReference>
<dbReference type="PANTHER" id="PTHR33164:SF57">
    <property type="entry name" value="MARR-FAMILY TRANSCRIPTIONAL REGULATOR"/>
    <property type="match status" value="1"/>
</dbReference>
<dbReference type="EMBL" id="PKKO01000003">
    <property type="protein sequence ID" value="PKY72284.1"/>
    <property type="molecule type" value="Genomic_DNA"/>
</dbReference>
<evidence type="ECO:0000313" key="3">
    <source>
        <dbReference type="Proteomes" id="UP000235122"/>
    </source>
</evidence>
<dbReference type="InterPro" id="IPR036388">
    <property type="entry name" value="WH-like_DNA-bd_sf"/>
</dbReference>
<gene>
    <name evidence="2" type="ORF">CYJ19_05390</name>
</gene>
<dbReference type="PROSITE" id="PS50995">
    <property type="entry name" value="HTH_MARR_2"/>
    <property type="match status" value="1"/>
</dbReference>
<evidence type="ECO:0000259" key="1">
    <source>
        <dbReference type="PROSITE" id="PS50995"/>
    </source>
</evidence>
<dbReference type="STRING" id="33007.HMPREF3198_00208"/>
<dbReference type="GO" id="GO:0006950">
    <property type="term" value="P:response to stress"/>
    <property type="evidence" value="ECO:0007669"/>
    <property type="project" value="TreeGrafter"/>
</dbReference>
<dbReference type="InterPro" id="IPR000835">
    <property type="entry name" value="HTH_MarR-typ"/>
</dbReference>
<name>A0A2I1IMC1_9ACTO</name>
<protein>
    <submittedName>
        <fullName evidence="2">MarR family transcriptional regulator</fullName>
    </submittedName>
</protein>
<organism evidence="2 3">
    <name type="scientific">Winkia neuii</name>
    <dbReference type="NCBI Taxonomy" id="33007"/>
    <lineage>
        <taxon>Bacteria</taxon>
        <taxon>Bacillati</taxon>
        <taxon>Actinomycetota</taxon>
        <taxon>Actinomycetes</taxon>
        <taxon>Actinomycetales</taxon>
        <taxon>Actinomycetaceae</taxon>
        <taxon>Winkia</taxon>
    </lineage>
</organism>
<dbReference type="Proteomes" id="UP000235122">
    <property type="component" value="Unassembled WGS sequence"/>
</dbReference>
<dbReference type="AlphaFoldDB" id="A0A2I1IMC1"/>
<dbReference type="InterPro" id="IPR039422">
    <property type="entry name" value="MarR/SlyA-like"/>
</dbReference>
<dbReference type="SMART" id="SM00347">
    <property type="entry name" value="HTH_MARR"/>
    <property type="match status" value="1"/>
</dbReference>
<sequence length="163" mass="18272">MASWTCKEELVSDNFSLWHQLGSVLRKVDDALDLKLAALGISLQDVQLLYSLKQAEQWQLRMSDLADSVALTRSGVTRAVSRLVDRELVCRQVCPKDQRAMYAVMTPKGEAALARAMVVIEPALQKYFFDGLSKMDERAIVRVIEQVNVLLAESESCQQAGQR</sequence>
<keyword evidence="3" id="KW-1185">Reference proteome</keyword>
<dbReference type="Gene3D" id="1.10.10.10">
    <property type="entry name" value="Winged helix-like DNA-binding domain superfamily/Winged helix DNA-binding domain"/>
    <property type="match status" value="1"/>
</dbReference>
<accession>A0A2I1IMC1</accession>
<dbReference type="PANTHER" id="PTHR33164">
    <property type="entry name" value="TRANSCRIPTIONAL REGULATOR, MARR FAMILY"/>
    <property type="match status" value="1"/>
</dbReference>
<reference evidence="2 3" key="1">
    <citation type="submission" date="2017-12" db="EMBL/GenBank/DDBJ databases">
        <title>Phylogenetic diversity of female urinary microbiome.</title>
        <authorList>
            <person name="Thomas-White K."/>
            <person name="Wolfe A.J."/>
        </authorList>
    </citation>
    <scope>NUCLEOTIDE SEQUENCE [LARGE SCALE GENOMIC DNA]</scope>
    <source>
        <strain evidence="2 3">UMB0402</strain>
    </source>
</reference>
<evidence type="ECO:0000313" key="2">
    <source>
        <dbReference type="EMBL" id="PKY72284.1"/>
    </source>
</evidence>
<dbReference type="InterPro" id="IPR036390">
    <property type="entry name" value="WH_DNA-bd_sf"/>
</dbReference>
<dbReference type="GO" id="GO:0003700">
    <property type="term" value="F:DNA-binding transcription factor activity"/>
    <property type="evidence" value="ECO:0007669"/>
    <property type="project" value="InterPro"/>
</dbReference>
<dbReference type="SUPFAM" id="SSF46785">
    <property type="entry name" value="Winged helix' DNA-binding domain"/>
    <property type="match status" value="1"/>
</dbReference>
<comment type="caution">
    <text evidence="2">The sequence shown here is derived from an EMBL/GenBank/DDBJ whole genome shotgun (WGS) entry which is preliminary data.</text>
</comment>